<protein>
    <submittedName>
        <fullName evidence="12">Chaperone protein EcpD</fullName>
    </submittedName>
</protein>
<evidence type="ECO:0000256" key="3">
    <source>
        <dbReference type="ARBA" id="ARBA00022558"/>
    </source>
</evidence>
<evidence type="ECO:0000256" key="6">
    <source>
        <dbReference type="ARBA" id="ARBA00023186"/>
    </source>
</evidence>
<evidence type="ECO:0000256" key="1">
    <source>
        <dbReference type="ARBA" id="ARBA00004418"/>
    </source>
</evidence>
<dbReference type="RefSeq" id="WP_115459918.1">
    <property type="nucleotide sequence ID" value="NZ_QRAP01000010.1"/>
</dbReference>
<dbReference type="Pfam" id="PF00345">
    <property type="entry name" value="PapD_N"/>
    <property type="match status" value="1"/>
</dbReference>
<sequence>MSKILYALIAGLSLLSVTAHSAVIINGTRIIYEESARETAVKITNTGNMPVLLQAWLDNGDPGAKPESIRAPFSLTPPVVRLDAQKGQTIRILRVGNALPADRESVYWFNLLEIPPKATKQLAAGENLMQLAFRTRIKLFYRPEKLPMSVEQAYKHLTFTRKGTQIVVRNASPYYLTLGKLAFRATETGPELTNLNAQKGKMIAPFAELALTLPGKRTLNSGTFVTYTIINDFGGNTPGTQQLD</sequence>
<comment type="caution">
    <text evidence="12">The sequence shown here is derived from an EMBL/GenBank/DDBJ whole genome shotgun (WGS) entry which is preliminary data.</text>
</comment>
<feature type="domain" description="Pili assembly chaperone C-terminal" evidence="11">
    <location>
        <begin position="168"/>
        <end position="237"/>
    </location>
</feature>
<dbReference type="InterPro" id="IPR008962">
    <property type="entry name" value="PapD-like_sf"/>
</dbReference>
<dbReference type="EMBL" id="QRAP01000010">
    <property type="protein sequence ID" value="RDK86776.1"/>
    <property type="molecule type" value="Genomic_DNA"/>
</dbReference>
<dbReference type="InterPro" id="IPR036316">
    <property type="entry name" value="Pili_assmbl_chap_C_dom_sf"/>
</dbReference>
<accession>A0A370QEH9</accession>
<comment type="similarity">
    <text evidence="2 8">Belongs to the periplasmic pilus chaperone family.</text>
</comment>
<evidence type="ECO:0000256" key="4">
    <source>
        <dbReference type="ARBA" id="ARBA00022729"/>
    </source>
</evidence>
<dbReference type="PANTHER" id="PTHR30251">
    <property type="entry name" value="PILUS ASSEMBLY CHAPERONE"/>
    <property type="match status" value="1"/>
</dbReference>
<dbReference type="PRINTS" id="PR00969">
    <property type="entry name" value="CHAPERONPILI"/>
</dbReference>
<gene>
    <name evidence="12" type="ORF">C8D90_11050</name>
</gene>
<proteinExistence type="inferred from homology"/>
<keyword evidence="5" id="KW-0574">Periplasm</keyword>
<dbReference type="GO" id="GO:0030288">
    <property type="term" value="C:outer membrane-bounded periplasmic space"/>
    <property type="evidence" value="ECO:0007669"/>
    <property type="project" value="InterPro"/>
</dbReference>
<dbReference type="GO" id="GO:0071555">
    <property type="term" value="P:cell wall organization"/>
    <property type="evidence" value="ECO:0007669"/>
    <property type="project" value="InterPro"/>
</dbReference>
<dbReference type="Proteomes" id="UP000254848">
    <property type="component" value="Unassembled WGS sequence"/>
</dbReference>
<comment type="subcellular location">
    <subcellularLocation>
        <location evidence="1 8">Periplasm</location>
    </subcellularLocation>
</comment>
<feature type="chain" id="PRO_5017009270" evidence="9">
    <location>
        <begin position="22"/>
        <end position="244"/>
    </location>
</feature>
<dbReference type="SUPFAM" id="SSF49584">
    <property type="entry name" value="Periplasmic chaperone C-domain"/>
    <property type="match status" value="1"/>
</dbReference>
<dbReference type="Gene3D" id="2.60.40.10">
    <property type="entry name" value="Immunoglobulins"/>
    <property type="match status" value="2"/>
</dbReference>
<feature type="signal peptide" evidence="9">
    <location>
        <begin position="1"/>
        <end position="21"/>
    </location>
</feature>
<keyword evidence="4 9" id="KW-0732">Signal</keyword>
<name>A0A370QEH9_9GAMM</name>
<dbReference type="PANTHER" id="PTHR30251:SF2">
    <property type="entry name" value="FIMBRIAL CHAPERONE YADV-RELATED"/>
    <property type="match status" value="1"/>
</dbReference>
<dbReference type="InterPro" id="IPR016148">
    <property type="entry name" value="Pili_assmbl_chaperone_C"/>
</dbReference>
<dbReference type="OrthoDB" id="9131059at2"/>
<keyword evidence="13" id="KW-1185">Reference proteome</keyword>
<dbReference type="FunFam" id="2.60.40.10:FF:000458">
    <property type="entry name" value="Molecular chaperone FimC"/>
    <property type="match status" value="1"/>
</dbReference>
<dbReference type="PROSITE" id="PS00635">
    <property type="entry name" value="PILI_CHAPERONE"/>
    <property type="match status" value="1"/>
</dbReference>
<keyword evidence="7" id="KW-0393">Immunoglobulin domain</keyword>
<feature type="domain" description="Pili assembly chaperone N-terminal" evidence="10">
    <location>
        <begin position="23"/>
        <end position="146"/>
    </location>
</feature>
<dbReference type="InterPro" id="IPR050643">
    <property type="entry name" value="Periplasmic_pilus_chap"/>
</dbReference>
<evidence type="ECO:0000259" key="11">
    <source>
        <dbReference type="Pfam" id="PF02753"/>
    </source>
</evidence>
<keyword evidence="6 8" id="KW-0143">Chaperone</keyword>
<organism evidence="12 13">
    <name type="scientific">Enterobacillus tribolii</name>
    <dbReference type="NCBI Taxonomy" id="1487935"/>
    <lineage>
        <taxon>Bacteria</taxon>
        <taxon>Pseudomonadati</taxon>
        <taxon>Pseudomonadota</taxon>
        <taxon>Gammaproteobacteria</taxon>
        <taxon>Enterobacterales</taxon>
        <taxon>Hafniaceae</taxon>
        <taxon>Enterobacillus</taxon>
    </lineage>
</organism>
<evidence type="ECO:0000256" key="9">
    <source>
        <dbReference type="SAM" id="SignalP"/>
    </source>
</evidence>
<evidence type="ECO:0000256" key="5">
    <source>
        <dbReference type="ARBA" id="ARBA00022764"/>
    </source>
</evidence>
<evidence type="ECO:0000313" key="12">
    <source>
        <dbReference type="EMBL" id="RDK86776.1"/>
    </source>
</evidence>
<dbReference type="InterPro" id="IPR018046">
    <property type="entry name" value="Pili_assmbl_chaperone_CS"/>
</dbReference>
<keyword evidence="3" id="KW-1029">Fimbrium biogenesis</keyword>
<dbReference type="InterPro" id="IPR016147">
    <property type="entry name" value="Pili_assmbl_chaperone_N"/>
</dbReference>
<evidence type="ECO:0000256" key="7">
    <source>
        <dbReference type="ARBA" id="ARBA00023319"/>
    </source>
</evidence>
<evidence type="ECO:0000313" key="13">
    <source>
        <dbReference type="Proteomes" id="UP000254848"/>
    </source>
</evidence>
<dbReference type="InterPro" id="IPR013783">
    <property type="entry name" value="Ig-like_fold"/>
</dbReference>
<dbReference type="InterPro" id="IPR001829">
    <property type="entry name" value="Pili_assmbl_chaperone_bac"/>
</dbReference>
<evidence type="ECO:0000256" key="8">
    <source>
        <dbReference type="RuleBase" id="RU003918"/>
    </source>
</evidence>
<dbReference type="AlphaFoldDB" id="A0A370QEH9"/>
<evidence type="ECO:0000259" key="10">
    <source>
        <dbReference type="Pfam" id="PF00345"/>
    </source>
</evidence>
<dbReference type="SUPFAM" id="SSF49354">
    <property type="entry name" value="PapD-like"/>
    <property type="match status" value="1"/>
</dbReference>
<dbReference type="Pfam" id="PF02753">
    <property type="entry name" value="PapD_C"/>
    <property type="match status" value="1"/>
</dbReference>
<evidence type="ECO:0000256" key="2">
    <source>
        <dbReference type="ARBA" id="ARBA00007399"/>
    </source>
</evidence>
<reference evidence="12 13" key="1">
    <citation type="submission" date="2018-07" db="EMBL/GenBank/DDBJ databases">
        <title>Genomic Encyclopedia of Type Strains, Phase IV (KMG-IV): sequencing the most valuable type-strain genomes for metagenomic binning, comparative biology and taxonomic classification.</title>
        <authorList>
            <person name="Goeker M."/>
        </authorList>
    </citation>
    <scope>NUCLEOTIDE SEQUENCE [LARGE SCALE GENOMIC DNA]</scope>
    <source>
        <strain evidence="12 13">DSM 103736</strain>
    </source>
</reference>